<reference evidence="2" key="2">
    <citation type="journal article" date="2023" name="IMA Fungus">
        <title>Comparative genomic study of the Penicillium genus elucidates a diverse pangenome and 15 lateral gene transfer events.</title>
        <authorList>
            <person name="Petersen C."/>
            <person name="Sorensen T."/>
            <person name="Nielsen M.R."/>
            <person name="Sondergaard T.E."/>
            <person name="Sorensen J.L."/>
            <person name="Fitzpatrick D.A."/>
            <person name="Frisvad J.C."/>
            <person name="Nielsen K.L."/>
        </authorList>
    </citation>
    <scope>NUCLEOTIDE SEQUENCE</scope>
    <source>
        <strain evidence="2">IBT 22155</strain>
    </source>
</reference>
<dbReference type="Proteomes" id="UP001149079">
    <property type="component" value="Unassembled WGS sequence"/>
</dbReference>
<evidence type="ECO:0000256" key="1">
    <source>
        <dbReference type="SAM" id="MobiDB-lite"/>
    </source>
</evidence>
<protein>
    <submittedName>
        <fullName evidence="2">Uncharacterized protein</fullName>
    </submittedName>
</protein>
<sequence length="162" mass="17524">MPGLEGPAPRRLWADCTGVGFGHRNCGITVIPNAAYLKERMEMAKKTKPRSPWLANWSDKVWPRRPELASNLRSACGKYGLGKYTHTDQERLSSQQPDGQADHPAPSASSPDRSLRHRSGGGARSERPVGAGDSHSGTGARIRRASGPACHPPAPRRQLGDN</sequence>
<name>A0A9W9H4Z2_9EURO</name>
<feature type="region of interest" description="Disordered" evidence="1">
    <location>
        <begin position="79"/>
        <end position="162"/>
    </location>
</feature>
<dbReference type="AlphaFoldDB" id="A0A9W9H4Z2"/>
<gene>
    <name evidence="2" type="ORF">N7515_003593</name>
</gene>
<proteinExistence type="predicted"/>
<dbReference type="GeneID" id="81403507"/>
<organism evidence="2 3">
    <name type="scientific">Penicillium bovifimosum</name>
    <dbReference type="NCBI Taxonomy" id="126998"/>
    <lineage>
        <taxon>Eukaryota</taxon>
        <taxon>Fungi</taxon>
        <taxon>Dikarya</taxon>
        <taxon>Ascomycota</taxon>
        <taxon>Pezizomycotina</taxon>
        <taxon>Eurotiomycetes</taxon>
        <taxon>Eurotiomycetidae</taxon>
        <taxon>Eurotiales</taxon>
        <taxon>Aspergillaceae</taxon>
        <taxon>Penicillium</taxon>
    </lineage>
</organism>
<evidence type="ECO:0000313" key="3">
    <source>
        <dbReference type="Proteomes" id="UP001149079"/>
    </source>
</evidence>
<reference evidence="2" key="1">
    <citation type="submission" date="2022-11" db="EMBL/GenBank/DDBJ databases">
        <authorList>
            <person name="Petersen C."/>
        </authorList>
    </citation>
    <scope>NUCLEOTIDE SEQUENCE</scope>
    <source>
        <strain evidence="2">IBT 22155</strain>
    </source>
</reference>
<dbReference type="EMBL" id="JAPQKL010000003">
    <property type="protein sequence ID" value="KAJ5138745.1"/>
    <property type="molecule type" value="Genomic_DNA"/>
</dbReference>
<dbReference type="RefSeq" id="XP_056523394.1">
    <property type="nucleotide sequence ID" value="XM_056664337.1"/>
</dbReference>
<keyword evidence="3" id="KW-1185">Reference proteome</keyword>
<accession>A0A9W9H4Z2</accession>
<comment type="caution">
    <text evidence="2">The sequence shown here is derived from an EMBL/GenBank/DDBJ whole genome shotgun (WGS) entry which is preliminary data.</text>
</comment>
<evidence type="ECO:0000313" key="2">
    <source>
        <dbReference type="EMBL" id="KAJ5138745.1"/>
    </source>
</evidence>